<dbReference type="Gene3D" id="2.40.50.100">
    <property type="match status" value="1"/>
</dbReference>
<dbReference type="AlphaFoldDB" id="A0A7S9LVH7"/>
<evidence type="ECO:0000259" key="5">
    <source>
        <dbReference type="Pfam" id="PF25944"/>
    </source>
</evidence>
<dbReference type="GO" id="GO:0005886">
    <property type="term" value="C:plasma membrane"/>
    <property type="evidence" value="ECO:0007669"/>
    <property type="project" value="TreeGrafter"/>
</dbReference>
<dbReference type="Gene3D" id="2.40.30.170">
    <property type="match status" value="1"/>
</dbReference>
<dbReference type="Gene3D" id="1.10.287.470">
    <property type="entry name" value="Helix hairpin bin"/>
    <property type="match status" value="1"/>
</dbReference>
<gene>
    <name evidence="7" type="ORF">I0K15_10155</name>
</gene>
<comment type="subcellular location">
    <subcellularLocation>
        <location evidence="1">Cell envelope</location>
    </subcellularLocation>
</comment>
<comment type="similarity">
    <text evidence="2">Belongs to the membrane fusion protein (MFP) (TC 8.A.1) family.</text>
</comment>
<evidence type="ECO:0000259" key="4">
    <source>
        <dbReference type="Pfam" id="PF25917"/>
    </source>
</evidence>
<dbReference type="PANTHER" id="PTHR30158:SF24">
    <property type="entry name" value="HLYD FAMILY SECRETION PROTEIN"/>
    <property type="match status" value="1"/>
</dbReference>
<accession>A0A7S9LVH7</accession>
<dbReference type="PANTHER" id="PTHR30158">
    <property type="entry name" value="ACRA/E-RELATED COMPONENT OF DRUG EFFLUX TRANSPORTER"/>
    <property type="match status" value="1"/>
</dbReference>
<dbReference type="Gene3D" id="2.40.420.20">
    <property type="match status" value="1"/>
</dbReference>
<dbReference type="InterPro" id="IPR058626">
    <property type="entry name" value="MdtA-like_b-barrel"/>
</dbReference>
<dbReference type="InterPro" id="IPR058625">
    <property type="entry name" value="MdtA-like_BSH"/>
</dbReference>
<evidence type="ECO:0000259" key="6">
    <source>
        <dbReference type="Pfam" id="PF25967"/>
    </source>
</evidence>
<dbReference type="KEGG" id="poz:I0K15_10155"/>
<evidence type="ECO:0000256" key="2">
    <source>
        <dbReference type="ARBA" id="ARBA00009477"/>
    </source>
</evidence>
<evidence type="ECO:0000313" key="7">
    <source>
        <dbReference type="EMBL" id="QPH56052.1"/>
    </source>
</evidence>
<dbReference type="GO" id="GO:0030313">
    <property type="term" value="C:cell envelope"/>
    <property type="evidence" value="ECO:0007669"/>
    <property type="project" value="UniProtKB-SubCell"/>
</dbReference>
<dbReference type="SUPFAM" id="SSF111369">
    <property type="entry name" value="HlyD-like secretion proteins"/>
    <property type="match status" value="1"/>
</dbReference>
<protein>
    <submittedName>
        <fullName evidence="7">Efflux RND transporter periplasmic adaptor subunit</fullName>
    </submittedName>
</protein>
<dbReference type="InterPro" id="IPR058627">
    <property type="entry name" value="MdtA-like_C"/>
</dbReference>
<evidence type="ECO:0000259" key="3">
    <source>
        <dbReference type="Pfam" id="PF25876"/>
    </source>
</evidence>
<feature type="domain" description="Multidrug resistance protein MdtA-like C-terminal permuted SH3" evidence="6">
    <location>
        <begin position="313"/>
        <end position="370"/>
    </location>
</feature>
<evidence type="ECO:0000313" key="8">
    <source>
        <dbReference type="Proteomes" id="UP000594800"/>
    </source>
</evidence>
<dbReference type="RefSeq" id="WP_196105309.1">
    <property type="nucleotide sequence ID" value="NZ_CP064942.1"/>
</dbReference>
<dbReference type="FunFam" id="2.40.420.20:FF:000001">
    <property type="entry name" value="Efflux RND transporter periplasmic adaptor subunit"/>
    <property type="match status" value="1"/>
</dbReference>
<proteinExistence type="inferred from homology"/>
<dbReference type="Pfam" id="PF25944">
    <property type="entry name" value="Beta-barrel_RND"/>
    <property type="match status" value="1"/>
</dbReference>
<dbReference type="InterPro" id="IPR006143">
    <property type="entry name" value="RND_pump_MFP"/>
</dbReference>
<dbReference type="EMBL" id="CP064942">
    <property type="protein sequence ID" value="QPH56052.1"/>
    <property type="molecule type" value="Genomic_DNA"/>
</dbReference>
<feature type="domain" description="Multidrug resistance protein MdtA-like beta-barrel" evidence="5">
    <location>
        <begin position="217"/>
        <end position="304"/>
    </location>
</feature>
<reference evidence="7 8" key="1">
    <citation type="submission" date="2020-11" db="EMBL/GenBank/DDBJ databases">
        <title>Description of Pontivivens ytuae sp. nov. isolated from deep sea sediment of Mariana Trench.</title>
        <authorList>
            <person name="Wang Z."/>
            <person name="Sun Q.-L."/>
            <person name="Xu X.-D."/>
            <person name="Tang Y.-Z."/>
            <person name="Zhang J."/>
        </authorList>
    </citation>
    <scope>NUCLEOTIDE SEQUENCE [LARGE SCALE GENOMIC DNA]</scope>
    <source>
        <strain evidence="7 8">MT2928</strain>
    </source>
</reference>
<dbReference type="Pfam" id="PF25967">
    <property type="entry name" value="RND-MFP_C"/>
    <property type="match status" value="1"/>
</dbReference>
<keyword evidence="8" id="KW-1185">Reference proteome</keyword>
<sequence>MSKKPLLAALLLGTSLAGGYHVYQSQLGAATAAPAPEEAPLPRVVVAAAVEQPVTEWDRYPARFSATEAVEVSARVSGHLVAVHFEEGQIVEQGQPLFTIDQRPFEAALRLAEAEVAEARARVGLAQVELDRVSQLVANGHSSQSQGDVAEAEMASAAASLAAAEARAEQAALDLDYTIVRSPISGRIDETRLDPGSLVRGIGVGAETLTSIVALDPIHVVFDVDQNALLRYNRLALEGVRGSSRTTPNPVRVTLPDGSDATITGQMDFVANQIDEGTGTIRARALVPNTDFLLTPGMFARVDLLARPDAPTVLIPDQAIAIEQTSRTVLVVDAEGTVESRVIETGPLHEGLRVVRHGLEPGEQVIVEGRHRARPGATVAAETVEDAGLNVASAE</sequence>
<dbReference type="Proteomes" id="UP000594800">
    <property type="component" value="Chromosome"/>
</dbReference>
<feature type="domain" description="Multidrug resistance protein MdtA-like barrel-sandwich hybrid" evidence="4">
    <location>
        <begin position="69"/>
        <end position="200"/>
    </location>
</feature>
<dbReference type="Pfam" id="PF25876">
    <property type="entry name" value="HH_MFP_RND"/>
    <property type="match status" value="1"/>
</dbReference>
<organism evidence="7 8">
    <name type="scientific">Pontivivens ytuae</name>
    <dbReference type="NCBI Taxonomy" id="2789856"/>
    <lineage>
        <taxon>Bacteria</taxon>
        <taxon>Pseudomonadati</taxon>
        <taxon>Pseudomonadota</taxon>
        <taxon>Alphaproteobacteria</taxon>
        <taxon>Rhodobacterales</taxon>
        <taxon>Paracoccaceae</taxon>
        <taxon>Pontivivens</taxon>
    </lineage>
</organism>
<dbReference type="GO" id="GO:0046677">
    <property type="term" value="P:response to antibiotic"/>
    <property type="evidence" value="ECO:0007669"/>
    <property type="project" value="TreeGrafter"/>
</dbReference>
<feature type="domain" description="Multidrug resistance protein MdtA-like alpha-helical hairpin" evidence="3">
    <location>
        <begin position="111"/>
        <end position="178"/>
    </location>
</feature>
<dbReference type="InterPro" id="IPR058624">
    <property type="entry name" value="MdtA-like_HH"/>
</dbReference>
<evidence type="ECO:0000256" key="1">
    <source>
        <dbReference type="ARBA" id="ARBA00004196"/>
    </source>
</evidence>
<dbReference type="Pfam" id="PF25917">
    <property type="entry name" value="BSH_RND"/>
    <property type="match status" value="1"/>
</dbReference>
<name>A0A7S9LVH7_9RHOB</name>
<dbReference type="NCBIfam" id="TIGR01730">
    <property type="entry name" value="RND_mfp"/>
    <property type="match status" value="1"/>
</dbReference>
<dbReference type="GO" id="GO:0022857">
    <property type="term" value="F:transmembrane transporter activity"/>
    <property type="evidence" value="ECO:0007669"/>
    <property type="project" value="InterPro"/>
</dbReference>